<dbReference type="GO" id="GO:0004867">
    <property type="term" value="F:serine-type endopeptidase inhibitor activity"/>
    <property type="evidence" value="ECO:0007669"/>
    <property type="project" value="InterPro"/>
</dbReference>
<comment type="similarity">
    <text evidence="1">Belongs to the protease inhibitor I11 (ecotin) family.</text>
</comment>
<organism evidence="2">
    <name type="scientific">Trypanosoma cruzi</name>
    <dbReference type="NCBI Taxonomy" id="5693"/>
    <lineage>
        <taxon>Eukaryota</taxon>
        <taxon>Discoba</taxon>
        <taxon>Euglenozoa</taxon>
        <taxon>Kinetoplastea</taxon>
        <taxon>Metakinetoplastina</taxon>
        <taxon>Trypanosomatida</taxon>
        <taxon>Trypanosomatidae</taxon>
        <taxon>Trypanosoma</taxon>
        <taxon>Schizotrypanum</taxon>
    </lineage>
</organism>
<accession>A0A6N0URS1</accession>
<dbReference type="InterPro" id="IPR005658">
    <property type="entry name" value="Prot_inh_ecotin"/>
</dbReference>
<dbReference type="Pfam" id="PF03974">
    <property type="entry name" value="Ecotin"/>
    <property type="match status" value="1"/>
</dbReference>
<dbReference type="VEuPathDB" id="TriTrypDB:TcCLB.508533.40"/>
<evidence type="ECO:0000256" key="1">
    <source>
        <dbReference type="ARBA" id="ARBA00010558"/>
    </source>
</evidence>
<dbReference type="SUPFAM" id="SSF49772">
    <property type="entry name" value="Ecotin, trypsin inhibitor"/>
    <property type="match status" value="1"/>
</dbReference>
<dbReference type="VEuPathDB" id="TriTrypDB:BCY84_00539"/>
<dbReference type="PANTHER" id="PTHR35890:SF3">
    <property type="entry name" value="ECOTIN"/>
    <property type="match status" value="1"/>
</dbReference>
<dbReference type="VEuPathDB" id="TriTrypDB:TcG_02543"/>
<sequence length="147" mass="16793">MSTAPKTLADYQAPYPEATPNQKRYVIFLEEKDYDSELEEYKLQLIPGRVMKVDPVNRCFIAGSVKEKTIPGWGYNYYVVEMGPMATTLMAVSPGSPPVKKFVPMAERPFIPYNSKLPVVVYMPKEGELHYRVWTPTKPKEEIAGER</sequence>
<dbReference type="EMBL" id="MN538220">
    <property type="protein sequence ID" value="QKR72154.1"/>
    <property type="molecule type" value="Genomic_DNA"/>
</dbReference>
<dbReference type="InterPro" id="IPR036198">
    <property type="entry name" value="Ecotin_sf"/>
</dbReference>
<dbReference type="VEuPathDB" id="TriTrypDB:TcBrA4_0117040"/>
<proteinExistence type="inferred from homology"/>
<dbReference type="PANTHER" id="PTHR35890">
    <property type="match status" value="1"/>
</dbReference>
<reference evidence="2" key="1">
    <citation type="submission" date="2019-09" db="EMBL/GenBank/DDBJ databases">
        <title>Molecular characterization of a Trypanosoma cruzi ecotin-like serine protease inhibitor.</title>
        <authorList>
            <person name="Cabral A.D."/>
            <person name="Garcia F.B."/>
            <person name="Speranca M.A."/>
        </authorList>
    </citation>
    <scope>NUCLEOTIDE SEQUENCE</scope>
    <source>
        <strain evidence="2">Berkeley</strain>
    </source>
</reference>
<evidence type="ECO:0000313" key="2">
    <source>
        <dbReference type="EMBL" id="QKR72154.1"/>
    </source>
</evidence>
<name>A0A6N0URS1_TRYCR</name>
<dbReference type="Gene3D" id="2.60.40.550">
    <property type="entry name" value="Ecotin"/>
    <property type="match status" value="1"/>
</dbReference>
<dbReference type="PIRSF" id="PIRSF006865">
    <property type="entry name" value="Prot_inh_ecotin"/>
    <property type="match status" value="1"/>
</dbReference>
<dbReference type="VEuPathDB" id="TriTrypDB:TcCL_Unassigned01869"/>
<dbReference type="VEuPathDB" id="TriTrypDB:TcYC6_0034510"/>
<protein>
    <submittedName>
        <fullName evidence="2">Inhibitor of serine peptidase 2</fullName>
    </submittedName>
</protein>
<dbReference type="AlphaFoldDB" id="A0A6N0URS1"/>
<gene>
    <name evidence="2" type="primary">ISP2</name>
</gene>